<proteinExistence type="predicted"/>
<dbReference type="AlphaFoldDB" id="A0A3P7EEN6"/>
<dbReference type="InterPro" id="IPR012677">
    <property type="entry name" value="Nucleotide-bd_a/b_plait_sf"/>
</dbReference>
<dbReference type="Gene3D" id="3.30.70.330">
    <property type="match status" value="1"/>
</dbReference>
<gene>
    <name evidence="1" type="ORF">WBA_LOCUS11925</name>
</gene>
<dbReference type="EMBL" id="UYWW01012519">
    <property type="protein sequence ID" value="VDM21420.1"/>
    <property type="molecule type" value="Genomic_DNA"/>
</dbReference>
<name>A0A3P7EEN6_WUCBA</name>
<evidence type="ECO:0008006" key="3">
    <source>
        <dbReference type="Google" id="ProtNLM"/>
    </source>
</evidence>
<dbReference type="Proteomes" id="UP000270924">
    <property type="component" value="Unassembled WGS sequence"/>
</dbReference>
<evidence type="ECO:0000313" key="1">
    <source>
        <dbReference type="EMBL" id="VDM21420.1"/>
    </source>
</evidence>
<evidence type="ECO:0000313" key="2">
    <source>
        <dbReference type="Proteomes" id="UP000270924"/>
    </source>
</evidence>
<protein>
    <recommendedName>
        <fullName evidence="3">RRM domain-containing protein</fullName>
    </recommendedName>
</protein>
<dbReference type="InParanoid" id="A0A3P7EEN6"/>
<organism evidence="1 2">
    <name type="scientific">Wuchereria bancrofti</name>
    <dbReference type="NCBI Taxonomy" id="6293"/>
    <lineage>
        <taxon>Eukaryota</taxon>
        <taxon>Metazoa</taxon>
        <taxon>Ecdysozoa</taxon>
        <taxon>Nematoda</taxon>
        <taxon>Chromadorea</taxon>
        <taxon>Rhabditida</taxon>
        <taxon>Spirurina</taxon>
        <taxon>Spiruromorpha</taxon>
        <taxon>Filarioidea</taxon>
        <taxon>Onchocercidae</taxon>
        <taxon>Wuchereria</taxon>
    </lineage>
</organism>
<reference evidence="1 2" key="1">
    <citation type="submission" date="2018-11" db="EMBL/GenBank/DDBJ databases">
        <authorList>
            <consortium name="Pathogen Informatics"/>
        </authorList>
    </citation>
    <scope>NUCLEOTIDE SEQUENCE [LARGE SCALE GENOMIC DNA]</scope>
</reference>
<keyword evidence="2" id="KW-1185">Reference proteome</keyword>
<accession>A0A3P7EEN6</accession>
<dbReference type="OrthoDB" id="431068at2759"/>
<sequence>MYEYGTDRPSGEAIVEFRNRADFDAAMQRNRNYMGISLLITLRRTHPGTLKSATEETTNFQKFDLVKFISASETVQYKCSFQYLFFCPILSLFTGEISNKEEFYHSSAFCFLPSLKFSIASSFPKRRFKVS</sequence>